<dbReference type="Proteomes" id="UP000181997">
    <property type="component" value="Unassembled WGS sequence"/>
</dbReference>
<reference evidence="2" key="1">
    <citation type="submission" date="2016-08" db="EMBL/GenBank/DDBJ databases">
        <authorList>
            <person name="Varghese N."/>
            <person name="Submissions Spin"/>
        </authorList>
    </citation>
    <scope>NUCLEOTIDE SEQUENCE [LARGE SCALE GENOMIC DNA]</scope>
    <source>
        <strain evidence="2">SGD-1123</strain>
    </source>
</reference>
<protein>
    <submittedName>
        <fullName evidence="1">Uncharacterized protein</fullName>
    </submittedName>
</protein>
<dbReference type="EMBL" id="FMAU01000001">
    <property type="protein sequence ID" value="SCB79842.1"/>
    <property type="molecule type" value="Genomic_DNA"/>
</dbReference>
<sequence>MNETRTCPECLSRRNAAGEFKGYGAMFRKHSVLKNSPVDACFCLDCGTILLLKVRNTEKFS</sequence>
<proteinExistence type="predicted"/>
<dbReference type="AlphaFoldDB" id="A0A0V8HKL6"/>
<organism evidence="1 2">
    <name type="scientific">[Bacillus] enclensis</name>
    <dbReference type="NCBI Taxonomy" id="1402860"/>
    <lineage>
        <taxon>Bacteria</taxon>
        <taxon>Bacillati</taxon>
        <taxon>Bacillota</taxon>
        <taxon>Bacilli</taxon>
        <taxon>Bacillales</taxon>
        <taxon>Bacillaceae</taxon>
        <taxon>Rossellomorea</taxon>
    </lineage>
</organism>
<evidence type="ECO:0000313" key="2">
    <source>
        <dbReference type="Proteomes" id="UP000181997"/>
    </source>
</evidence>
<evidence type="ECO:0000313" key="1">
    <source>
        <dbReference type="EMBL" id="SCB79842.1"/>
    </source>
</evidence>
<name>A0A0V8HKL6_9BACI</name>
<accession>A0A0V8HKL6</accession>
<gene>
    <name evidence="1" type="ORF">GA0061094_0566</name>
</gene>
<keyword evidence="2" id="KW-1185">Reference proteome</keyword>